<gene>
    <name evidence="1" type="ORF">J1N35_019959</name>
</gene>
<dbReference type="Proteomes" id="UP000828251">
    <property type="component" value="Unassembled WGS sequence"/>
</dbReference>
<name>A0A9D3ZZX1_9ROSI</name>
<organism evidence="1 2">
    <name type="scientific">Gossypium stocksii</name>
    <dbReference type="NCBI Taxonomy" id="47602"/>
    <lineage>
        <taxon>Eukaryota</taxon>
        <taxon>Viridiplantae</taxon>
        <taxon>Streptophyta</taxon>
        <taxon>Embryophyta</taxon>
        <taxon>Tracheophyta</taxon>
        <taxon>Spermatophyta</taxon>
        <taxon>Magnoliopsida</taxon>
        <taxon>eudicotyledons</taxon>
        <taxon>Gunneridae</taxon>
        <taxon>Pentapetalae</taxon>
        <taxon>rosids</taxon>
        <taxon>malvids</taxon>
        <taxon>Malvales</taxon>
        <taxon>Malvaceae</taxon>
        <taxon>Malvoideae</taxon>
        <taxon>Gossypium</taxon>
    </lineage>
</organism>
<dbReference type="EMBL" id="JAIQCV010000007">
    <property type="protein sequence ID" value="KAH1080198.1"/>
    <property type="molecule type" value="Genomic_DNA"/>
</dbReference>
<keyword evidence="2" id="KW-1185">Reference proteome</keyword>
<proteinExistence type="predicted"/>
<dbReference type="AlphaFoldDB" id="A0A9D3ZZX1"/>
<evidence type="ECO:0000313" key="1">
    <source>
        <dbReference type="EMBL" id="KAH1080198.1"/>
    </source>
</evidence>
<evidence type="ECO:0000313" key="2">
    <source>
        <dbReference type="Proteomes" id="UP000828251"/>
    </source>
</evidence>
<protein>
    <submittedName>
        <fullName evidence="1">Uncharacterized protein</fullName>
    </submittedName>
</protein>
<sequence length="71" mass="7768">MVEVKEPKAIVKDVVTPTSLCCDIKNPQAKNVPIAEDVVTPKLECHALSLSFTLLSIFIGYDLWNAPNVSL</sequence>
<comment type="caution">
    <text evidence="1">The sequence shown here is derived from an EMBL/GenBank/DDBJ whole genome shotgun (WGS) entry which is preliminary data.</text>
</comment>
<accession>A0A9D3ZZX1</accession>
<reference evidence="1 2" key="1">
    <citation type="journal article" date="2021" name="Plant Biotechnol. J.">
        <title>Multi-omics assisted identification of the key and species-specific regulatory components of drought-tolerant mechanisms in Gossypium stocksii.</title>
        <authorList>
            <person name="Yu D."/>
            <person name="Ke L."/>
            <person name="Zhang D."/>
            <person name="Wu Y."/>
            <person name="Sun Y."/>
            <person name="Mei J."/>
            <person name="Sun J."/>
            <person name="Sun Y."/>
        </authorList>
    </citation>
    <scope>NUCLEOTIDE SEQUENCE [LARGE SCALE GENOMIC DNA]</scope>
    <source>
        <strain evidence="2">cv. E1</strain>
        <tissue evidence="1">Leaf</tissue>
    </source>
</reference>